<dbReference type="InterPro" id="IPR001444">
    <property type="entry name" value="Flag_bb_rod_N"/>
</dbReference>
<evidence type="ECO:0000259" key="4">
    <source>
        <dbReference type="Pfam" id="PF00460"/>
    </source>
</evidence>
<keyword evidence="6" id="KW-0282">Flagellum</keyword>
<gene>
    <name evidence="6" type="ORF">C7455_10462</name>
</gene>
<dbReference type="Pfam" id="PF06429">
    <property type="entry name" value="Flg_bbr_C"/>
    <property type="match status" value="1"/>
</dbReference>
<dbReference type="InterPro" id="IPR006299">
    <property type="entry name" value="FlgC"/>
</dbReference>
<evidence type="ECO:0000259" key="5">
    <source>
        <dbReference type="Pfam" id="PF06429"/>
    </source>
</evidence>
<evidence type="ECO:0000256" key="2">
    <source>
        <dbReference type="ARBA" id="ARBA00009677"/>
    </source>
</evidence>
<dbReference type="AlphaFoldDB" id="A0A316GH92"/>
<dbReference type="GO" id="GO:0030694">
    <property type="term" value="C:bacterial-type flagellum basal body, rod"/>
    <property type="evidence" value="ECO:0007669"/>
    <property type="project" value="UniProtKB-UniRule"/>
</dbReference>
<sequence length="137" mass="15032">MTIENVFDVAGRAMSAQMVRLNTVATNLANMGAVSGTEEGAFRPIRPVFRSEYDSAVGQTGLATVTVDSIVPLDRAPERIHMPEHPDADADGYIFRASVNQEEEMVEMMDASRQYQTTLEAVSTLRTLMARTMSMGQ</sequence>
<accession>A0A316GH92</accession>
<dbReference type="Proteomes" id="UP000245708">
    <property type="component" value="Unassembled WGS sequence"/>
</dbReference>
<dbReference type="NCBIfam" id="TIGR01395">
    <property type="entry name" value="FlgC"/>
    <property type="match status" value="1"/>
</dbReference>
<keyword evidence="6" id="KW-0966">Cell projection</keyword>
<dbReference type="InterPro" id="IPR010930">
    <property type="entry name" value="Flg_bb/hook_C_dom"/>
</dbReference>
<dbReference type="EMBL" id="QGGW01000004">
    <property type="protein sequence ID" value="PWK60426.1"/>
    <property type="molecule type" value="Genomic_DNA"/>
</dbReference>
<keyword evidence="3" id="KW-0975">Bacterial flagellum</keyword>
<proteinExistence type="inferred from homology"/>
<organism evidence="6 7">
    <name type="scientific">Roseicyclus mahoneyensis</name>
    <dbReference type="NCBI Taxonomy" id="164332"/>
    <lineage>
        <taxon>Bacteria</taxon>
        <taxon>Pseudomonadati</taxon>
        <taxon>Pseudomonadota</taxon>
        <taxon>Alphaproteobacteria</taxon>
        <taxon>Rhodobacterales</taxon>
        <taxon>Roseobacteraceae</taxon>
        <taxon>Roseicyclus</taxon>
    </lineage>
</organism>
<dbReference type="Pfam" id="PF00460">
    <property type="entry name" value="Flg_bb_rod"/>
    <property type="match status" value="1"/>
</dbReference>
<feature type="domain" description="Flagellar basal body rod protein N-terminal" evidence="4">
    <location>
        <begin position="8"/>
        <end position="31"/>
    </location>
</feature>
<comment type="subunit">
    <text evidence="3">The basal body constitutes a major portion of the flagellar organelle and consists of four rings (L,P,S, and M) mounted on a central rod. The rod consists of about 26 subunits of FlgG in the distal portion, and FlgB, FlgC and FlgF are thought to build up the proximal portion of the rod with about 6 subunits each.</text>
</comment>
<dbReference type="GO" id="GO:0071973">
    <property type="term" value="P:bacterial-type flagellum-dependent cell motility"/>
    <property type="evidence" value="ECO:0007669"/>
    <property type="project" value="UniProtKB-UniRule"/>
</dbReference>
<reference evidence="6 7" key="1">
    <citation type="submission" date="2018-05" db="EMBL/GenBank/DDBJ databases">
        <title>Genomic Encyclopedia of Type Strains, Phase IV (KMG-IV): sequencing the most valuable type-strain genomes for metagenomic binning, comparative biology and taxonomic classification.</title>
        <authorList>
            <person name="Goeker M."/>
        </authorList>
    </citation>
    <scope>NUCLEOTIDE SEQUENCE [LARGE SCALE GENOMIC DNA]</scope>
    <source>
        <strain evidence="6 7">DSM 16097</strain>
    </source>
</reference>
<comment type="similarity">
    <text evidence="2">Belongs to the flagella basal body rod proteins family.</text>
</comment>
<protein>
    <recommendedName>
        <fullName evidence="3">Flagellar basal-body rod protein FlgC</fullName>
    </recommendedName>
</protein>
<evidence type="ECO:0000313" key="6">
    <source>
        <dbReference type="EMBL" id="PWK60426.1"/>
    </source>
</evidence>
<evidence type="ECO:0000256" key="3">
    <source>
        <dbReference type="RuleBase" id="RU362062"/>
    </source>
</evidence>
<comment type="subcellular location">
    <subcellularLocation>
        <location evidence="1 3">Bacterial flagellum basal body</location>
    </subcellularLocation>
</comment>
<feature type="domain" description="Flagellar basal-body/hook protein C-terminal" evidence="5">
    <location>
        <begin position="92"/>
        <end position="134"/>
    </location>
</feature>
<keyword evidence="7" id="KW-1185">Reference proteome</keyword>
<name>A0A316GH92_9RHOB</name>
<comment type="caution">
    <text evidence="6">The sequence shown here is derived from an EMBL/GenBank/DDBJ whole genome shotgun (WGS) entry which is preliminary data.</text>
</comment>
<evidence type="ECO:0000256" key="1">
    <source>
        <dbReference type="ARBA" id="ARBA00004117"/>
    </source>
</evidence>
<evidence type="ECO:0000313" key="7">
    <source>
        <dbReference type="Proteomes" id="UP000245708"/>
    </source>
</evidence>
<keyword evidence="6" id="KW-0969">Cilium</keyword>